<feature type="compositionally biased region" description="Polar residues" evidence="1">
    <location>
        <begin position="1"/>
        <end position="13"/>
    </location>
</feature>
<keyword evidence="3" id="KW-1185">Reference proteome</keyword>
<evidence type="ECO:0000313" key="2">
    <source>
        <dbReference type="EMBL" id="QDF18606.1"/>
    </source>
</evidence>
<evidence type="ECO:0008006" key="4">
    <source>
        <dbReference type="Google" id="ProtNLM"/>
    </source>
</evidence>
<gene>
    <name evidence="2" type="primary">120</name>
    <name evidence="2" type="ORF">SEA_PUPPER_120</name>
</gene>
<dbReference type="EMBL" id="MK977695">
    <property type="protein sequence ID" value="QDF18606.1"/>
    <property type="molecule type" value="Genomic_DNA"/>
</dbReference>
<evidence type="ECO:0000256" key="1">
    <source>
        <dbReference type="SAM" id="MobiDB-lite"/>
    </source>
</evidence>
<feature type="region of interest" description="Disordered" evidence="1">
    <location>
        <begin position="1"/>
        <end position="34"/>
    </location>
</feature>
<name>A0A4Y6EIP2_9CAUD</name>
<dbReference type="Proteomes" id="UP000318375">
    <property type="component" value="Segment"/>
</dbReference>
<accession>A0A4Y6EIP2</accession>
<sequence length="274" mass="29856">MVGVTTPDTTNEGTPRPQPPGNESPGGGTSYLDRQNDYESGGVSFISGRSWPQVAAPLAAGTRGVASLTHDGRTLRFRTNPNEFQWNYNLNKRVDQTYGGRVIQLLGINIEDFSFTVEAGGGRWEYMEKVVNFMRDVLVAQRNGRPATFQYTTRGWKLNCFISSFPFEDSYEAVTRPFTVTTKVQEDVSSVISNATLSAELQRLQDGMGFERSKYNDPLLGSGEEPGGEAGDNPAQAIVDRANSVAQQVTAGAYTGDIFSGVFGELASRIGVRL</sequence>
<feature type="region of interest" description="Disordered" evidence="1">
    <location>
        <begin position="215"/>
        <end position="235"/>
    </location>
</feature>
<dbReference type="KEGG" id="vg:64766139"/>
<dbReference type="RefSeq" id="YP_010058908.1">
    <property type="nucleotide sequence ID" value="NC_054723.1"/>
</dbReference>
<reference evidence="2 3" key="1">
    <citation type="submission" date="2019-05" db="EMBL/GenBank/DDBJ databases">
        <authorList>
            <person name="Pope W.H."/>
            <person name="Garlena R.A."/>
            <person name="Russell D.A."/>
            <person name="Jacobs-Sera D."/>
            <person name="Hatfull G.F."/>
        </authorList>
    </citation>
    <scope>NUCLEOTIDE SEQUENCE [LARGE SCALE GENOMIC DNA]</scope>
</reference>
<evidence type="ECO:0000313" key="3">
    <source>
        <dbReference type="Proteomes" id="UP000318375"/>
    </source>
</evidence>
<dbReference type="GeneID" id="64766139"/>
<proteinExistence type="predicted"/>
<organism evidence="2 3">
    <name type="scientific">Gordonia phage Pupper</name>
    <dbReference type="NCBI Taxonomy" id="2571249"/>
    <lineage>
        <taxon>Viruses</taxon>
        <taxon>Duplodnaviria</taxon>
        <taxon>Heunggongvirae</taxon>
        <taxon>Uroviricota</taxon>
        <taxon>Caudoviricetes</taxon>
        <taxon>Puppervirus</taxon>
        <taxon>Puppervirus Pupper</taxon>
    </lineage>
</organism>
<protein>
    <recommendedName>
        <fullName evidence="4">Minor tail protein</fullName>
    </recommendedName>
</protein>